<dbReference type="Pfam" id="PF08389">
    <property type="entry name" value="Xpo1"/>
    <property type="match status" value="1"/>
</dbReference>
<dbReference type="InterPro" id="IPR051345">
    <property type="entry name" value="Importin_beta-like_NTR"/>
</dbReference>
<dbReference type="SMART" id="SM00913">
    <property type="entry name" value="IBN_N"/>
    <property type="match status" value="1"/>
</dbReference>
<name>A0A0D2P6X4_GOSRA</name>
<protein>
    <recommendedName>
        <fullName evidence="1">Importin N-terminal domain-containing protein</fullName>
    </recommendedName>
</protein>
<organism evidence="2 3">
    <name type="scientific">Gossypium raimondii</name>
    <name type="common">Peruvian cotton</name>
    <name type="synonym">Gossypium klotzschianum subsp. raimondii</name>
    <dbReference type="NCBI Taxonomy" id="29730"/>
    <lineage>
        <taxon>Eukaryota</taxon>
        <taxon>Viridiplantae</taxon>
        <taxon>Streptophyta</taxon>
        <taxon>Embryophyta</taxon>
        <taxon>Tracheophyta</taxon>
        <taxon>Spermatophyta</taxon>
        <taxon>Magnoliopsida</taxon>
        <taxon>eudicotyledons</taxon>
        <taxon>Gunneridae</taxon>
        <taxon>Pentapetalae</taxon>
        <taxon>rosids</taxon>
        <taxon>malvids</taxon>
        <taxon>Malvales</taxon>
        <taxon>Malvaceae</taxon>
        <taxon>Malvoideae</taxon>
        <taxon>Gossypium</taxon>
    </lineage>
</organism>
<dbReference type="Gene3D" id="1.25.10.10">
    <property type="entry name" value="Leucine-rich Repeat Variant"/>
    <property type="match status" value="1"/>
</dbReference>
<dbReference type="EMBL" id="CM001743">
    <property type="protein sequence ID" value="KJB22453.1"/>
    <property type="molecule type" value="Genomic_DNA"/>
</dbReference>
<gene>
    <name evidence="2" type="ORF">B456_004G047900</name>
</gene>
<dbReference type="AlphaFoldDB" id="A0A0D2P6X4"/>
<dbReference type="InterPro" id="IPR016024">
    <property type="entry name" value="ARM-type_fold"/>
</dbReference>
<sequence length="760" mass="84155">MELQMKVAQAVHVLNHDTESSNRVAANQWLVQFQQTEAAWEVATSILTSDHQPFPSDFEVEFFAAQILKRKIQNEGYYLQLGVKDALLNALLVAAKRLSSGPPQLLTQICLALSALILRSVEHGKPIEQLFYSLQNLQTQNDGIVAVLEMLTVLPEEIVDTQNTEISASHRNQYGQELLSHTPMVVEFLLQQSENKFQCGLQPNERNRKVLRCLLSWVRAGCFSETPEGSFPTHPLLNFVFNSLQVSSSFDLAIEVLVELVSRHEGLPQVLLCRVPFLKEMLLLPALTGGDVKVIAGLACLMSEIGQAAPSLIVEASAEARALTDALLSCVAFPCEDWDIADSTLQFWSSLASYILGPDVDGTNKKNVEGMFFSVFSALLDALLLRAQLDESTFSDESRTFDLPDGLVQFRMNLVELLVDICQLLQPATFVQKLFFSGWFSTNVAIPWKEVEIKLFALNVVSDVVLQGGQTFDFSVVMQLVTVLSSWPSDDLKGFMCIVYRSVADVIGSYSKLISTLETNARPLLLFLAAGISEPLSSNACASALRKLCEDASAVMYEPSNLDIFMWIGEALEKKCLPLEDEEEVVTAISQVLGYVSNKELQNNLLSKLLSSSYDAIGKLIEDDNNHSLRQNPAAYTQILGLATRGLHRMGVVFSHLEMPLLSEASADNPIIAVIRVFWPMLEKLFRSEHMENSSLSTAACRALSLAIQSSGEHFEMLLPKILDCLSTNFLSFQGHECYIRTGPQVCDNIAAIGCIFLFE</sequence>
<dbReference type="SUPFAM" id="SSF48371">
    <property type="entry name" value="ARM repeat"/>
    <property type="match status" value="1"/>
</dbReference>
<dbReference type="GO" id="GO:0005737">
    <property type="term" value="C:cytoplasm"/>
    <property type="evidence" value="ECO:0007669"/>
    <property type="project" value="TreeGrafter"/>
</dbReference>
<feature type="domain" description="Importin N-terminal" evidence="1">
    <location>
        <begin position="26"/>
        <end position="93"/>
    </location>
</feature>
<proteinExistence type="predicted"/>
<dbReference type="PANTHER" id="PTHR12363">
    <property type="entry name" value="TRANSPORTIN 3 AND IMPORTIN 13"/>
    <property type="match status" value="1"/>
</dbReference>
<dbReference type="GO" id="GO:0006606">
    <property type="term" value="P:protein import into nucleus"/>
    <property type="evidence" value="ECO:0007669"/>
    <property type="project" value="TreeGrafter"/>
</dbReference>
<dbReference type="Proteomes" id="UP000032304">
    <property type="component" value="Chromosome 4"/>
</dbReference>
<dbReference type="Pfam" id="PF24138">
    <property type="entry name" value="TPR_TNPO3_IPO13_2nd"/>
    <property type="match status" value="1"/>
</dbReference>
<reference evidence="2 3" key="1">
    <citation type="journal article" date="2012" name="Nature">
        <title>Repeated polyploidization of Gossypium genomes and the evolution of spinnable cotton fibres.</title>
        <authorList>
            <person name="Paterson A.H."/>
            <person name="Wendel J.F."/>
            <person name="Gundlach H."/>
            <person name="Guo H."/>
            <person name="Jenkins J."/>
            <person name="Jin D."/>
            <person name="Llewellyn D."/>
            <person name="Showmaker K.C."/>
            <person name="Shu S."/>
            <person name="Udall J."/>
            <person name="Yoo M.J."/>
            <person name="Byers R."/>
            <person name="Chen W."/>
            <person name="Doron-Faigenboim A."/>
            <person name="Duke M.V."/>
            <person name="Gong L."/>
            <person name="Grimwood J."/>
            <person name="Grover C."/>
            <person name="Grupp K."/>
            <person name="Hu G."/>
            <person name="Lee T.H."/>
            <person name="Li J."/>
            <person name="Lin L."/>
            <person name="Liu T."/>
            <person name="Marler B.S."/>
            <person name="Page J.T."/>
            <person name="Roberts A.W."/>
            <person name="Romanel E."/>
            <person name="Sanders W.S."/>
            <person name="Szadkowski E."/>
            <person name="Tan X."/>
            <person name="Tang H."/>
            <person name="Xu C."/>
            <person name="Wang J."/>
            <person name="Wang Z."/>
            <person name="Zhang D."/>
            <person name="Zhang L."/>
            <person name="Ashrafi H."/>
            <person name="Bedon F."/>
            <person name="Bowers J.E."/>
            <person name="Brubaker C.L."/>
            <person name="Chee P.W."/>
            <person name="Das S."/>
            <person name="Gingle A.R."/>
            <person name="Haigler C.H."/>
            <person name="Harker D."/>
            <person name="Hoffmann L.V."/>
            <person name="Hovav R."/>
            <person name="Jones D.C."/>
            <person name="Lemke C."/>
            <person name="Mansoor S."/>
            <person name="ur Rahman M."/>
            <person name="Rainville L.N."/>
            <person name="Rambani A."/>
            <person name="Reddy U.K."/>
            <person name="Rong J.K."/>
            <person name="Saranga Y."/>
            <person name="Scheffler B.E."/>
            <person name="Scheffler J.A."/>
            <person name="Stelly D.M."/>
            <person name="Triplett B.A."/>
            <person name="Van Deynze A."/>
            <person name="Vaslin M.F."/>
            <person name="Waghmare V.N."/>
            <person name="Walford S.A."/>
            <person name="Wright R.J."/>
            <person name="Zaki E.A."/>
            <person name="Zhang T."/>
            <person name="Dennis E.S."/>
            <person name="Mayer K.F."/>
            <person name="Peterson D.G."/>
            <person name="Rokhsar D.S."/>
            <person name="Wang X."/>
            <person name="Schmutz J."/>
        </authorList>
    </citation>
    <scope>NUCLEOTIDE SEQUENCE [LARGE SCALE GENOMIC DNA]</scope>
</reference>
<dbReference type="InterPro" id="IPR057941">
    <property type="entry name" value="TPR_TNPO3_IPO13_2nd"/>
</dbReference>
<dbReference type="Gramene" id="KJB22453">
    <property type="protein sequence ID" value="KJB22453"/>
    <property type="gene ID" value="B456_004G047900"/>
</dbReference>
<accession>A0A0D2P6X4</accession>
<dbReference type="InterPro" id="IPR001494">
    <property type="entry name" value="Importin-beta_N"/>
</dbReference>
<dbReference type="GO" id="GO:0031267">
    <property type="term" value="F:small GTPase binding"/>
    <property type="evidence" value="ECO:0007669"/>
    <property type="project" value="InterPro"/>
</dbReference>
<dbReference type="InterPro" id="IPR011989">
    <property type="entry name" value="ARM-like"/>
</dbReference>
<evidence type="ECO:0000313" key="3">
    <source>
        <dbReference type="Proteomes" id="UP000032304"/>
    </source>
</evidence>
<evidence type="ECO:0000259" key="1">
    <source>
        <dbReference type="SMART" id="SM00913"/>
    </source>
</evidence>
<evidence type="ECO:0000313" key="2">
    <source>
        <dbReference type="EMBL" id="KJB22453.1"/>
    </source>
</evidence>
<keyword evidence="3" id="KW-1185">Reference proteome</keyword>
<dbReference type="PANTHER" id="PTHR12363:SF44">
    <property type="entry name" value="ARM REPEAT SUPERFAMILY PROTEIN"/>
    <property type="match status" value="1"/>
</dbReference>
<dbReference type="InterPro" id="IPR013598">
    <property type="entry name" value="Exportin-1/Importin-b-like"/>
</dbReference>